<dbReference type="Pfam" id="PF07729">
    <property type="entry name" value="FCD"/>
    <property type="match status" value="1"/>
</dbReference>
<dbReference type="InterPro" id="IPR000524">
    <property type="entry name" value="Tscrpt_reg_HTH_GntR"/>
</dbReference>
<dbReference type="PANTHER" id="PTHR43537">
    <property type="entry name" value="TRANSCRIPTIONAL REGULATOR, GNTR FAMILY"/>
    <property type="match status" value="1"/>
</dbReference>
<dbReference type="InterPro" id="IPR008920">
    <property type="entry name" value="TF_FadR/GntR_C"/>
</dbReference>
<dbReference type="SUPFAM" id="SSF46785">
    <property type="entry name" value="Winged helix' DNA-binding domain"/>
    <property type="match status" value="1"/>
</dbReference>
<protein>
    <recommendedName>
        <fullName evidence="4">HTH gntR-type domain-containing protein</fullName>
    </recommendedName>
</protein>
<dbReference type="Proteomes" id="UP000194903">
    <property type="component" value="Unassembled WGS sequence"/>
</dbReference>
<gene>
    <name evidence="5" type="ORF">CBW42_08180</name>
</gene>
<proteinExistence type="predicted"/>
<evidence type="ECO:0000313" key="5">
    <source>
        <dbReference type="EMBL" id="OUM20791.1"/>
    </source>
</evidence>
<dbReference type="PRINTS" id="PR00035">
    <property type="entry name" value="HTHGNTR"/>
</dbReference>
<feature type="domain" description="HTH gntR-type" evidence="4">
    <location>
        <begin position="5"/>
        <end position="73"/>
    </location>
</feature>
<accession>A0A252F4X5</accession>
<dbReference type="SMART" id="SM00345">
    <property type="entry name" value="HTH_GNTR"/>
    <property type="match status" value="1"/>
</dbReference>
<dbReference type="InterPro" id="IPR036388">
    <property type="entry name" value="WH-like_DNA-bd_sf"/>
</dbReference>
<keyword evidence="3" id="KW-0804">Transcription</keyword>
<dbReference type="InterPro" id="IPR011711">
    <property type="entry name" value="GntR_C"/>
</dbReference>
<dbReference type="GO" id="GO:0003700">
    <property type="term" value="F:DNA-binding transcription factor activity"/>
    <property type="evidence" value="ECO:0007669"/>
    <property type="project" value="InterPro"/>
</dbReference>
<keyword evidence="1" id="KW-0805">Transcription regulation</keyword>
<dbReference type="PANTHER" id="PTHR43537:SF5">
    <property type="entry name" value="UXU OPERON TRANSCRIPTIONAL REGULATOR"/>
    <property type="match status" value="1"/>
</dbReference>
<dbReference type="RefSeq" id="WP_087019738.1">
    <property type="nucleotide sequence ID" value="NZ_CP178353.1"/>
</dbReference>
<dbReference type="SUPFAM" id="SSF48008">
    <property type="entry name" value="GntR ligand-binding domain-like"/>
    <property type="match status" value="1"/>
</dbReference>
<evidence type="ECO:0000313" key="6">
    <source>
        <dbReference type="Proteomes" id="UP000194903"/>
    </source>
</evidence>
<dbReference type="OrthoDB" id="9799482at2"/>
<dbReference type="AlphaFoldDB" id="A0A252F4X5"/>
<evidence type="ECO:0000256" key="3">
    <source>
        <dbReference type="ARBA" id="ARBA00023163"/>
    </source>
</evidence>
<dbReference type="Pfam" id="PF00392">
    <property type="entry name" value="GntR"/>
    <property type="match status" value="1"/>
</dbReference>
<dbReference type="CDD" id="cd07377">
    <property type="entry name" value="WHTH_GntR"/>
    <property type="match status" value="1"/>
</dbReference>
<evidence type="ECO:0000256" key="2">
    <source>
        <dbReference type="ARBA" id="ARBA00023125"/>
    </source>
</evidence>
<dbReference type="Gene3D" id="1.10.10.10">
    <property type="entry name" value="Winged helix-like DNA-binding domain superfamily/Winged helix DNA-binding domain"/>
    <property type="match status" value="1"/>
</dbReference>
<organism evidence="5 6">
    <name type="scientific">Butyricicoccus porcorum</name>
    <dbReference type="NCBI Taxonomy" id="1945634"/>
    <lineage>
        <taxon>Bacteria</taxon>
        <taxon>Bacillati</taxon>
        <taxon>Bacillota</taxon>
        <taxon>Clostridia</taxon>
        <taxon>Eubacteriales</taxon>
        <taxon>Butyricicoccaceae</taxon>
        <taxon>Butyricicoccus</taxon>
    </lineage>
</organism>
<dbReference type="InterPro" id="IPR036390">
    <property type="entry name" value="WH_DNA-bd_sf"/>
</dbReference>
<dbReference type="GO" id="GO:0003677">
    <property type="term" value="F:DNA binding"/>
    <property type="evidence" value="ECO:0007669"/>
    <property type="project" value="UniProtKB-KW"/>
</dbReference>
<evidence type="ECO:0000259" key="4">
    <source>
        <dbReference type="PROSITE" id="PS50949"/>
    </source>
</evidence>
<keyword evidence="6" id="KW-1185">Reference proteome</keyword>
<dbReference type="PROSITE" id="PS50949">
    <property type="entry name" value="HTH_GNTR"/>
    <property type="match status" value="1"/>
</dbReference>
<reference evidence="5 6" key="1">
    <citation type="submission" date="2017-05" db="EMBL/GenBank/DDBJ databases">
        <title>Butyricicoccus porcorum sp. nov. a butyrate-producing bacterium from the swine intestinal tract.</title>
        <authorList>
            <person name="Trachsel J."/>
            <person name="Humphrey S."/>
            <person name="Allen H.K."/>
        </authorList>
    </citation>
    <scope>NUCLEOTIDE SEQUENCE [LARGE SCALE GENOMIC DNA]</scope>
    <source>
        <strain evidence="5">BB10</strain>
    </source>
</reference>
<sequence>MDTGKLLTEKVADDIVRTIIGKELKPGDKLPNEFELAAKLGVGRSTVREAIKALVSRNVVEIRRGAGTFVSDRSGVSEDPLGLQFLGDTARVATDLLELRFMMEPRLASLAAGNSTPEQIAEMMQLCDACERKMLDGEDFSEENTRFHAAIARASGNVVVPNLAVILCGPPSMMPGTPSGQAREELVRTHREILSAIAARDGMAAYDAMLLHLAQCRRSVAEQSLK</sequence>
<dbReference type="Gene3D" id="1.20.120.530">
    <property type="entry name" value="GntR ligand-binding domain-like"/>
    <property type="match status" value="1"/>
</dbReference>
<dbReference type="EMBL" id="NHOC01000005">
    <property type="protein sequence ID" value="OUM20791.1"/>
    <property type="molecule type" value="Genomic_DNA"/>
</dbReference>
<evidence type="ECO:0000256" key="1">
    <source>
        <dbReference type="ARBA" id="ARBA00023015"/>
    </source>
</evidence>
<keyword evidence="2" id="KW-0238">DNA-binding</keyword>
<name>A0A252F4X5_9FIRM</name>
<comment type="caution">
    <text evidence="5">The sequence shown here is derived from an EMBL/GenBank/DDBJ whole genome shotgun (WGS) entry which is preliminary data.</text>
</comment>
<dbReference type="SMART" id="SM00895">
    <property type="entry name" value="FCD"/>
    <property type="match status" value="1"/>
</dbReference>